<dbReference type="SUPFAM" id="SSF111331">
    <property type="entry name" value="NAD kinase/diacylglycerol kinase-like"/>
    <property type="match status" value="1"/>
</dbReference>
<keyword evidence="1 6" id="KW-0808">Transferase</keyword>
<feature type="active site" description="Proton acceptor" evidence="6">
    <location>
        <position position="54"/>
    </location>
</feature>
<accession>A0A9D1E5I8</accession>
<evidence type="ECO:0000313" key="8">
    <source>
        <dbReference type="Proteomes" id="UP000823913"/>
    </source>
</evidence>
<dbReference type="GO" id="GO:0005737">
    <property type="term" value="C:cytoplasm"/>
    <property type="evidence" value="ECO:0007669"/>
    <property type="project" value="UniProtKB-SubCell"/>
</dbReference>
<comment type="caution">
    <text evidence="6">Lacks conserved residue(s) required for the propagation of feature annotation.</text>
</comment>
<keyword evidence="6" id="KW-0963">Cytoplasm</keyword>
<keyword evidence="4 6" id="KW-0520">NAD</keyword>
<evidence type="ECO:0000256" key="3">
    <source>
        <dbReference type="ARBA" id="ARBA00022857"/>
    </source>
</evidence>
<evidence type="ECO:0000256" key="1">
    <source>
        <dbReference type="ARBA" id="ARBA00022679"/>
    </source>
</evidence>
<evidence type="ECO:0000256" key="4">
    <source>
        <dbReference type="ARBA" id="ARBA00023027"/>
    </source>
</evidence>
<comment type="caution">
    <text evidence="7">The sequence shown here is derived from an EMBL/GenBank/DDBJ whole genome shotgun (WGS) entry which is preliminary data.</text>
</comment>
<keyword evidence="2 6" id="KW-0418">Kinase</keyword>
<reference evidence="7" key="2">
    <citation type="journal article" date="2021" name="PeerJ">
        <title>Extensive microbial diversity within the chicken gut microbiome revealed by metagenomics and culture.</title>
        <authorList>
            <person name="Gilroy R."/>
            <person name="Ravi A."/>
            <person name="Getino M."/>
            <person name="Pursley I."/>
            <person name="Horton D.L."/>
            <person name="Alikhan N.F."/>
            <person name="Baker D."/>
            <person name="Gharbi K."/>
            <person name="Hall N."/>
            <person name="Watson M."/>
            <person name="Adriaenssens E.M."/>
            <person name="Foster-Nyarko E."/>
            <person name="Jarju S."/>
            <person name="Secka A."/>
            <person name="Antonio M."/>
            <person name="Oren A."/>
            <person name="Chaudhuri R.R."/>
            <person name="La Ragione R."/>
            <person name="Hildebrand F."/>
            <person name="Pallen M.J."/>
        </authorList>
    </citation>
    <scope>NUCLEOTIDE SEQUENCE</scope>
    <source>
        <strain evidence="7">ChiW16-3235</strain>
    </source>
</reference>
<dbReference type="GO" id="GO:0051287">
    <property type="term" value="F:NAD binding"/>
    <property type="evidence" value="ECO:0007669"/>
    <property type="project" value="UniProtKB-ARBA"/>
</dbReference>
<organism evidence="7 8">
    <name type="scientific">Candidatus Coproplasma avicola</name>
    <dbReference type="NCBI Taxonomy" id="2840744"/>
    <lineage>
        <taxon>Bacteria</taxon>
        <taxon>Bacillati</taxon>
        <taxon>Bacillota</taxon>
        <taxon>Clostridia</taxon>
        <taxon>Eubacteriales</taxon>
        <taxon>Candidatus Coproplasma</taxon>
    </lineage>
</organism>
<feature type="binding site" evidence="6">
    <location>
        <begin position="123"/>
        <end position="124"/>
    </location>
    <ligand>
        <name>NAD(+)</name>
        <dbReference type="ChEBI" id="CHEBI:57540"/>
    </ligand>
</feature>
<keyword evidence="3 6" id="KW-0521">NADP</keyword>
<dbReference type="GO" id="GO:0005524">
    <property type="term" value="F:ATP binding"/>
    <property type="evidence" value="ECO:0007669"/>
    <property type="project" value="UniProtKB-KW"/>
</dbReference>
<keyword evidence="6" id="KW-0067">ATP-binding</keyword>
<comment type="function">
    <text evidence="6">Involved in the regulation of the intracellular balance of NAD and NADP, and is a key enzyme in the biosynthesis of NADP. Catalyzes specifically the phosphorylation on 2'-hydroxyl of the adenosine moiety of NAD to yield NADP.</text>
</comment>
<sequence length="270" mass="29311">MMKVGLYFKKNYRGKRDYIESVLAALNERGMQYSVVGGESDLDGLDLLMVFGGDGTILNIASACGRRGVKIIGVNYGHTGFLAEFEPEKLGKALNMISAGKYALQQRSMLKVCCAGKEYYALNDLVIQRCTSGNEFSNTINLRAAIDGAVVDNYTADGLIVSTPTGSTAYSLAAGGSVLTPDIDAFIMTPICAHSLHSRPVVYSDKSTLTLTRTDKRGAINIVIDGTTVDCLLDIDQIVVTKAPFKVSFITSFDNNFFNKLLIKLNIWSK</sequence>
<dbReference type="GO" id="GO:0046872">
    <property type="term" value="F:metal ion binding"/>
    <property type="evidence" value="ECO:0007669"/>
    <property type="project" value="UniProtKB-UniRule"/>
</dbReference>
<comment type="similarity">
    <text evidence="6">Belongs to the NAD kinase family.</text>
</comment>
<evidence type="ECO:0000313" key="7">
    <source>
        <dbReference type="EMBL" id="HIR66897.1"/>
    </source>
</evidence>
<dbReference type="EC" id="2.7.1.23" evidence="6"/>
<evidence type="ECO:0000256" key="5">
    <source>
        <dbReference type="ARBA" id="ARBA00047925"/>
    </source>
</evidence>
<dbReference type="GO" id="GO:0003951">
    <property type="term" value="F:NAD+ kinase activity"/>
    <property type="evidence" value="ECO:0007669"/>
    <property type="project" value="UniProtKB-UniRule"/>
</dbReference>
<protein>
    <recommendedName>
        <fullName evidence="6">NAD kinase</fullName>
        <ecNumber evidence="6">2.7.1.23</ecNumber>
    </recommendedName>
    <alternativeName>
        <fullName evidence="6">ATP-dependent NAD kinase</fullName>
    </alternativeName>
</protein>
<dbReference type="PANTHER" id="PTHR20275:SF0">
    <property type="entry name" value="NAD KINASE"/>
    <property type="match status" value="1"/>
</dbReference>
<dbReference type="EMBL" id="DVHK01000059">
    <property type="protein sequence ID" value="HIR66897.1"/>
    <property type="molecule type" value="Genomic_DNA"/>
</dbReference>
<gene>
    <name evidence="6" type="primary">nadK</name>
    <name evidence="7" type="ORF">IAB94_02470</name>
</gene>
<name>A0A9D1E5I8_9FIRM</name>
<dbReference type="GO" id="GO:0006741">
    <property type="term" value="P:NADP+ biosynthetic process"/>
    <property type="evidence" value="ECO:0007669"/>
    <property type="project" value="UniProtKB-UniRule"/>
</dbReference>
<feature type="binding site" evidence="6">
    <location>
        <begin position="54"/>
        <end position="55"/>
    </location>
    <ligand>
        <name>NAD(+)</name>
        <dbReference type="ChEBI" id="CHEBI:57540"/>
    </ligand>
</feature>
<dbReference type="InterPro" id="IPR002504">
    <property type="entry name" value="NADK"/>
</dbReference>
<dbReference type="InterPro" id="IPR017438">
    <property type="entry name" value="ATP-NAD_kinase_N"/>
</dbReference>
<proteinExistence type="inferred from homology"/>
<dbReference type="HAMAP" id="MF_00361">
    <property type="entry name" value="NAD_kinase"/>
    <property type="match status" value="1"/>
</dbReference>
<comment type="subcellular location">
    <subcellularLocation>
        <location evidence="6">Cytoplasm</location>
    </subcellularLocation>
</comment>
<evidence type="ECO:0000256" key="6">
    <source>
        <dbReference type="HAMAP-Rule" id="MF_00361"/>
    </source>
</evidence>
<dbReference type="Pfam" id="PF20143">
    <property type="entry name" value="NAD_kinase_C"/>
    <property type="match status" value="1"/>
</dbReference>
<dbReference type="InterPro" id="IPR016064">
    <property type="entry name" value="NAD/diacylglycerol_kinase_sf"/>
</dbReference>
<dbReference type="PANTHER" id="PTHR20275">
    <property type="entry name" value="NAD KINASE"/>
    <property type="match status" value="1"/>
</dbReference>
<dbReference type="InterPro" id="IPR017437">
    <property type="entry name" value="ATP-NAD_kinase_PpnK-typ_C"/>
</dbReference>
<dbReference type="AlphaFoldDB" id="A0A9D1E5I8"/>
<dbReference type="GO" id="GO:0019674">
    <property type="term" value="P:NAD+ metabolic process"/>
    <property type="evidence" value="ECO:0007669"/>
    <property type="project" value="InterPro"/>
</dbReference>
<dbReference type="Proteomes" id="UP000823913">
    <property type="component" value="Unassembled WGS sequence"/>
</dbReference>
<comment type="cofactor">
    <cofactor evidence="6">
        <name>a divalent metal cation</name>
        <dbReference type="ChEBI" id="CHEBI:60240"/>
    </cofactor>
</comment>
<keyword evidence="6" id="KW-0547">Nucleotide-binding</keyword>
<comment type="catalytic activity">
    <reaction evidence="5 6">
        <text>NAD(+) + ATP = ADP + NADP(+) + H(+)</text>
        <dbReference type="Rhea" id="RHEA:18629"/>
        <dbReference type="ChEBI" id="CHEBI:15378"/>
        <dbReference type="ChEBI" id="CHEBI:30616"/>
        <dbReference type="ChEBI" id="CHEBI:57540"/>
        <dbReference type="ChEBI" id="CHEBI:58349"/>
        <dbReference type="ChEBI" id="CHEBI:456216"/>
        <dbReference type="EC" id="2.7.1.23"/>
    </reaction>
</comment>
<dbReference type="Pfam" id="PF01513">
    <property type="entry name" value="NAD_kinase"/>
    <property type="match status" value="1"/>
</dbReference>
<evidence type="ECO:0000256" key="2">
    <source>
        <dbReference type="ARBA" id="ARBA00022777"/>
    </source>
</evidence>
<dbReference type="Gene3D" id="3.40.50.10330">
    <property type="entry name" value="Probable inorganic polyphosphate/atp-NAD kinase, domain 1"/>
    <property type="match status" value="1"/>
</dbReference>
<feature type="binding site" evidence="6">
    <location>
        <position position="157"/>
    </location>
    <ligand>
        <name>NAD(+)</name>
        <dbReference type="ChEBI" id="CHEBI:57540"/>
    </ligand>
</feature>
<dbReference type="Gene3D" id="2.60.200.30">
    <property type="entry name" value="Probable inorganic polyphosphate/atp-NAD kinase, domain 2"/>
    <property type="match status" value="1"/>
</dbReference>
<reference evidence="7" key="1">
    <citation type="submission" date="2020-10" db="EMBL/GenBank/DDBJ databases">
        <authorList>
            <person name="Gilroy R."/>
        </authorList>
    </citation>
    <scope>NUCLEOTIDE SEQUENCE</scope>
    <source>
        <strain evidence="7">ChiW16-3235</strain>
    </source>
</reference>